<feature type="signal peptide" evidence="2">
    <location>
        <begin position="1"/>
        <end position="22"/>
    </location>
</feature>
<evidence type="ECO:0000313" key="4">
    <source>
        <dbReference type="Proteomes" id="UP000254069"/>
    </source>
</evidence>
<keyword evidence="2" id="KW-0732">Signal</keyword>
<dbReference type="AlphaFoldDB" id="A0A379ZQ04"/>
<keyword evidence="1" id="KW-1133">Transmembrane helix</keyword>
<keyword evidence="1" id="KW-0812">Transmembrane</keyword>
<sequence>MRFSSARLLLLMAWLATSFTLAAEIGDTAVVGKLYFSGAELPGQLTPEGAGWWPEPIWLLWLMGLGSFFCRFRCFALWLLALLAVQLKFVIRVDDSLLWSSWLVLLLPTQVLFGLILLLIDRGEDTRAQVITLD</sequence>
<gene>
    <name evidence="3" type="ORF">NCTC10738_01792</name>
</gene>
<feature type="transmembrane region" description="Helical" evidence="1">
    <location>
        <begin position="58"/>
        <end position="85"/>
    </location>
</feature>
<dbReference type="RefSeq" id="WP_123115459.1">
    <property type="nucleotide sequence ID" value="NZ_CP032415.1"/>
</dbReference>
<feature type="transmembrane region" description="Helical" evidence="1">
    <location>
        <begin position="97"/>
        <end position="120"/>
    </location>
</feature>
<feature type="chain" id="PRO_5016821150" evidence="2">
    <location>
        <begin position="23"/>
        <end position="134"/>
    </location>
</feature>
<evidence type="ECO:0000256" key="2">
    <source>
        <dbReference type="SAM" id="SignalP"/>
    </source>
</evidence>
<reference evidence="3 4" key="1">
    <citation type="submission" date="2018-06" db="EMBL/GenBank/DDBJ databases">
        <authorList>
            <consortium name="Pathogen Informatics"/>
            <person name="Doyle S."/>
        </authorList>
    </citation>
    <scope>NUCLEOTIDE SEQUENCE [LARGE SCALE GENOMIC DNA]</scope>
    <source>
        <strain evidence="3 4">NCTC10738</strain>
    </source>
</reference>
<name>A0A379ZQ04_9GAMM</name>
<proteinExistence type="predicted"/>
<accession>A0A379ZQ04</accession>
<dbReference type="Proteomes" id="UP000254069">
    <property type="component" value="Unassembled WGS sequence"/>
</dbReference>
<evidence type="ECO:0000313" key="3">
    <source>
        <dbReference type="EMBL" id="SUI66112.1"/>
    </source>
</evidence>
<protein>
    <submittedName>
        <fullName evidence="3">Uncharacterized protein</fullName>
    </submittedName>
</protein>
<dbReference type="EMBL" id="UGYO01000001">
    <property type="protein sequence ID" value="SUI66112.1"/>
    <property type="molecule type" value="Genomic_DNA"/>
</dbReference>
<keyword evidence="1" id="KW-0472">Membrane</keyword>
<evidence type="ECO:0000256" key="1">
    <source>
        <dbReference type="SAM" id="Phobius"/>
    </source>
</evidence>
<organism evidence="3 4">
    <name type="scientific">Shewanella algae</name>
    <dbReference type="NCBI Taxonomy" id="38313"/>
    <lineage>
        <taxon>Bacteria</taxon>
        <taxon>Pseudomonadati</taxon>
        <taxon>Pseudomonadota</taxon>
        <taxon>Gammaproteobacteria</taxon>
        <taxon>Alteromonadales</taxon>
        <taxon>Shewanellaceae</taxon>
        <taxon>Shewanella</taxon>
    </lineage>
</organism>
<keyword evidence="4" id="KW-1185">Reference proteome</keyword>